<evidence type="ECO:0000313" key="2">
    <source>
        <dbReference type="Proteomes" id="UP001155182"/>
    </source>
</evidence>
<reference evidence="1" key="1">
    <citation type="submission" date="2022-06" db="EMBL/GenBank/DDBJ databases">
        <title>Solitalea sp. MAHUQ-68 isolated from rhizospheric soil.</title>
        <authorList>
            <person name="Huq M.A."/>
        </authorList>
    </citation>
    <scope>NUCLEOTIDE SEQUENCE</scope>
    <source>
        <strain evidence="1">MAHUQ-68</strain>
    </source>
</reference>
<dbReference type="Gene3D" id="3.90.320.10">
    <property type="match status" value="1"/>
</dbReference>
<dbReference type="Pfam" id="PF13366">
    <property type="entry name" value="PDDEXK_3"/>
    <property type="match status" value="1"/>
</dbReference>
<protein>
    <submittedName>
        <fullName evidence="1">GxxExxY protein</fullName>
    </submittedName>
</protein>
<dbReference type="RefSeq" id="WP_252589378.1">
    <property type="nucleotide sequence ID" value="NZ_JAMWYS010000056.1"/>
</dbReference>
<organism evidence="1 2">
    <name type="scientific">Solitalea agri</name>
    <dbReference type="NCBI Taxonomy" id="2953739"/>
    <lineage>
        <taxon>Bacteria</taxon>
        <taxon>Pseudomonadati</taxon>
        <taxon>Bacteroidota</taxon>
        <taxon>Sphingobacteriia</taxon>
        <taxon>Sphingobacteriales</taxon>
        <taxon>Sphingobacteriaceae</taxon>
        <taxon>Solitalea</taxon>
    </lineage>
</organism>
<comment type="caution">
    <text evidence="1">The sequence shown here is derived from an EMBL/GenBank/DDBJ whole genome shotgun (WGS) entry which is preliminary data.</text>
</comment>
<keyword evidence="2" id="KW-1185">Reference proteome</keyword>
<evidence type="ECO:0000313" key="1">
    <source>
        <dbReference type="EMBL" id="MCO4294343.1"/>
    </source>
</evidence>
<gene>
    <name evidence="1" type="ORF">NF867_15890</name>
</gene>
<dbReference type="EMBL" id="JAMWYS010000056">
    <property type="protein sequence ID" value="MCO4294343.1"/>
    <property type="molecule type" value="Genomic_DNA"/>
</dbReference>
<dbReference type="Proteomes" id="UP001155182">
    <property type="component" value="Unassembled WGS sequence"/>
</dbReference>
<dbReference type="NCBIfam" id="TIGR04256">
    <property type="entry name" value="GxxExxY"/>
    <property type="match status" value="1"/>
</dbReference>
<dbReference type="AlphaFoldDB" id="A0A9X2FCF9"/>
<dbReference type="InterPro" id="IPR026350">
    <property type="entry name" value="GxxExxY"/>
</dbReference>
<name>A0A9X2FCF9_9SPHI</name>
<accession>A0A9X2FCF9</accession>
<dbReference type="InterPro" id="IPR011604">
    <property type="entry name" value="PDDEXK-like_dom_sf"/>
</dbReference>
<sequence>MLNENELAAIAVNCCFKIHNELGPGLLESIYEEILYVELSKHNLDIQKQKGIPVYWDNKKLDMGFRADLILENKLIIEIKSVESLCPVHYKQLLTYLKLTNIKLGILVNFNESLIKDGLRRVVNNL</sequence>
<proteinExistence type="predicted"/>